<dbReference type="STRING" id="81824.A9UPD9"/>
<evidence type="ECO:0008006" key="7">
    <source>
        <dbReference type="Google" id="ProtNLM"/>
    </source>
</evidence>
<reference evidence="5 6" key="1">
    <citation type="journal article" date="2008" name="Nature">
        <title>The genome of the choanoflagellate Monosiga brevicollis and the origin of metazoans.</title>
        <authorList>
            <consortium name="JGI Sequencing"/>
            <person name="King N."/>
            <person name="Westbrook M.J."/>
            <person name="Young S.L."/>
            <person name="Kuo A."/>
            <person name="Abedin M."/>
            <person name="Chapman J."/>
            <person name="Fairclough S."/>
            <person name="Hellsten U."/>
            <person name="Isogai Y."/>
            <person name="Letunic I."/>
            <person name="Marr M."/>
            <person name="Pincus D."/>
            <person name="Putnam N."/>
            <person name="Rokas A."/>
            <person name="Wright K.J."/>
            <person name="Zuzow R."/>
            <person name="Dirks W."/>
            <person name="Good M."/>
            <person name="Goodstein D."/>
            <person name="Lemons D."/>
            <person name="Li W."/>
            <person name="Lyons J.B."/>
            <person name="Morris A."/>
            <person name="Nichols S."/>
            <person name="Richter D.J."/>
            <person name="Salamov A."/>
            <person name="Bork P."/>
            <person name="Lim W.A."/>
            <person name="Manning G."/>
            <person name="Miller W.T."/>
            <person name="McGinnis W."/>
            <person name="Shapiro H."/>
            <person name="Tjian R."/>
            <person name="Grigoriev I.V."/>
            <person name="Rokhsar D."/>
        </authorList>
    </citation>
    <scope>NUCLEOTIDE SEQUENCE [LARGE SCALE GENOMIC DNA]</scope>
    <source>
        <strain evidence="6">MX1 / ATCC 50154</strain>
    </source>
</reference>
<dbReference type="RefSeq" id="XP_001742164.1">
    <property type="nucleotide sequence ID" value="XM_001742112.1"/>
</dbReference>
<evidence type="ECO:0000256" key="4">
    <source>
        <dbReference type="SAM" id="MobiDB-lite"/>
    </source>
</evidence>
<dbReference type="OMA" id="YKPIDSK"/>
<dbReference type="GO" id="GO:0006355">
    <property type="term" value="P:regulation of DNA-templated transcription"/>
    <property type="evidence" value="ECO:0000318"/>
    <property type="project" value="GO_Central"/>
</dbReference>
<dbReference type="GO" id="GO:0003713">
    <property type="term" value="F:transcription coactivator activity"/>
    <property type="evidence" value="ECO:0000318"/>
    <property type="project" value="GO_Central"/>
</dbReference>
<dbReference type="InParanoid" id="A9UPD9"/>
<dbReference type="FunCoup" id="A9UPD9">
    <property type="interactions" value="954"/>
</dbReference>
<evidence type="ECO:0000313" key="6">
    <source>
        <dbReference type="Proteomes" id="UP000001357"/>
    </source>
</evidence>
<dbReference type="AlphaFoldDB" id="A9UPD9"/>
<dbReference type="EMBL" id="CH991543">
    <property type="protein sequence ID" value="EDQ92402.1"/>
    <property type="molecule type" value="Genomic_DNA"/>
</dbReference>
<accession>A9UPD9</accession>
<evidence type="ECO:0000313" key="5">
    <source>
        <dbReference type="EMBL" id="EDQ92402.1"/>
    </source>
</evidence>
<dbReference type="Gene3D" id="6.10.250.1060">
    <property type="match status" value="1"/>
</dbReference>
<comment type="subcellular location">
    <subcellularLocation>
        <location evidence="1">Nucleus</location>
    </subcellularLocation>
</comment>
<dbReference type="PANTHER" id="PTHR13168:SF0">
    <property type="entry name" value="C-MYC-BINDING PROTEIN"/>
    <property type="match status" value="1"/>
</dbReference>
<dbReference type="CDD" id="cd21937">
    <property type="entry name" value="ZIP_MycBP-like"/>
    <property type="match status" value="1"/>
</dbReference>
<keyword evidence="6" id="KW-1185">Reference proteome</keyword>
<comment type="similarity">
    <text evidence="2">Belongs to the AMY1 family.</text>
</comment>
<proteinExistence type="inferred from homology"/>
<evidence type="ECO:0000256" key="1">
    <source>
        <dbReference type="ARBA" id="ARBA00004123"/>
    </source>
</evidence>
<name>A9UPD9_MONBE</name>
<protein>
    <recommendedName>
        <fullName evidence="7">c-Myc-binding protein</fullName>
    </recommendedName>
</protein>
<dbReference type="eggNOG" id="ENOG502S7GH">
    <property type="taxonomic scope" value="Eukaryota"/>
</dbReference>
<dbReference type="GeneID" id="5887822"/>
<keyword evidence="3" id="KW-0539">Nucleus</keyword>
<dbReference type="PRINTS" id="PR02028">
    <property type="entry name" value="CMYCBINDINGP"/>
</dbReference>
<dbReference type="GO" id="GO:0005634">
    <property type="term" value="C:nucleus"/>
    <property type="evidence" value="ECO:0000318"/>
    <property type="project" value="GO_Central"/>
</dbReference>
<evidence type="ECO:0000256" key="3">
    <source>
        <dbReference type="ARBA" id="ARBA00023242"/>
    </source>
</evidence>
<dbReference type="KEGG" id="mbr:MONBRDRAFT_30807"/>
<dbReference type="InterPro" id="IPR026060">
    <property type="entry name" value="AMY1"/>
</dbReference>
<dbReference type="Proteomes" id="UP000001357">
    <property type="component" value="Unassembled WGS sequence"/>
</dbReference>
<evidence type="ECO:0000256" key="2">
    <source>
        <dbReference type="ARBA" id="ARBA00009389"/>
    </source>
</evidence>
<dbReference type="PANTHER" id="PTHR13168">
    <property type="entry name" value="ASSOCIATE OF C-MYC AMY-1"/>
    <property type="match status" value="1"/>
</dbReference>
<organism evidence="5 6">
    <name type="scientific">Monosiga brevicollis</name>
    <name type="common">Choanoflagellate</name>
    <dbReference type="NCBI Taxonomy" id="81824"/>
    <lineage>
        <taxon>Eukaryota</taxon>
        <taxon>Choanoflagellata</taxon>
        <taxon>Craspedida</taxon>
        <taxon>Salpingoecidae</taxon>
        <taxon>Monosiga</taxon>
    </lineage>
</organism>
<gene>
    <name evidence="5" type="ORF">MONBRDRAFT_30807</name>
</gene>
<sequence>MTTPAIDATKEQFRDYLDKQGIVDQLTKVLVSLYEEAEKPANALEYLQQHLTSEGPVTSDFDVIKQENEELKARNEELTARVEELEAQLAATSSAPAPAEGSEETAPAAEEA</sequence>
<feature type="region of interest" description="Disordered" evidence="4">
    <location>
        <begin position="87"/>
        <end position="112"/>
    </location>
</feature>